<dbReference type="FunFam" id="3.30.160.60:FF:000123">
    <property type="entry name" value="transcriptional repressor CTCF isoform X1"/>
    <property type="match status" value="1"/>
</dbReference>
<evidence type="ECO:0000256" key="6">
    <source>
        <dbReference type="ARBA" id="ARBA00023125"/>
    </source>
</evidence>
<feature type="domain" description="C2H2-type" evidence="9">
    <location>
        <begin position="750"/>
        <end position="777"/>
    </location>
</feature>
<keyword evidence="3" id="KW-0677">Repeat</keyword>
<reference evidence="10" key="1">
    <citation type="submission" date="2020-06" db="EMBL/GenBank/DDBJ databases">
        <title>Draft genome of Bugula neritina, a colonial animal packing powerful symbionts and potential medicines.</title>
        <authorList>
            <person name="Rayko M."/>
        </authorList>
    </citation>
    <scope>NUCLEOTIDE SEQUENCE [LARGE SCALE GENOMIC DNA]</scope>
    <source>
        <strain evidence="10">Kwan_BN1</strain>
    </source>
</reference>
<dbReference type="PANTHER" id="PTHR24393:SF34">
    <property type="entry name" value="PR_SET DOMAIN 13"/>
    <property type="match status" value="1"/>
</dbReference>
<keyword evidence="11" id="KW-1185">Reference proteome</keyword>
<feature type="domain" description="C2H2-type" evidence="9">
    <location>
        <begin position="562"/>
        <end position="589"/>
    </location>
</feature>
<dbReference type="OrthoDB" id="10015593at2759"/>
<name>A0A7J7J1F5_BUGNE</name>
<feature type="domain" description="C2H2-type" evidence="9">
    <location>
        <begin position="250"/>
        <end position="277"/>
    </location>
</feature>
<sequence length="845" mass="97261">MEAHQPSSDTFICGVCSTTFHDLVNFLEHKRSADCSVPVSYGAAPKSESITVLTEAKVVEDTATSQHIKVIKKKVDNKSKTVIPDLKNISDTTAPIEVDESLFCEICQIKFSKHRHFKSHKCINQRDIYLLGSRKANEEKQEEVDSIFIDGLESKSNKRRYLVGSDAKKKLASLSQKRTVANYPIPKTLDDIPDIPVFPNEEARQEFEKKEITVVDLSHTHDMYKTHLIEQTMNSHAPIAPRSSSDITLYSCNECEKVFKSLSHIRYHCLTHIDKKPFKCPECDFRSNSKGNIYSHMRKHTGQMYRCKTCDFQSVNKSHLLEHVSTHSGIVHKCALCKKHYSTVKSLINHVRNYHSKTDEGKAYYQKFVQAKEGPGAAMLFECHICDRKFKKLSDRDRHLNVHNYKIEHTIFSCELCQYETSKEVHLDIHYVKHQYVYSCFQCDHKALSTLALVSHLNDAHSSETPYDTITLECIEKSLYLPKERQVILESSSVSLSADQPLEASSNLDIFTRLGYKPMTQELFAKFRKELGTHECYECGLLFKTSKICEDHAKTHEDERPFACKYCNHKTHSKNSLKLHVNAHHEDRLFKCEQCDFVSKNKAALADHRSRHESLQCPLCQQYVAGRKGLRNHLLGKHAEVDAETARKLSGYGRRTDIMKSGKAFKCPYCDKMFTNNNIELQKHIWVHEGIKPFKCDICDYSCRTRSNLNSHVLRHTEQKPFPCIYCGKRYKSKTALRWHERSHANGRLFKCDKCDYEGIQKSHLIRHMETHNILKKFSCNHCYFSANTIGYMRIHYTRYHPGIAYKVSEGAHGGEQVGTSLTSEHLLMFSSASVARICLVTYQT</sequence>
<proteinExistence type="predicted"/>
<comment type="caution">
    <text evidence="10">The sequence shown here is derived from an EMBL/GenBank/DDBJ whole genome shotgun (WGS) entry which is preliminary data.</text>
</comment>
<feature type="domain" description="C2H2-type" evidence="9">
    <location>
        <begin position="278"/>
        <end position="305"/>
    </location>
</feature>
<dbReference type="PROSITE" id="PS00028">
    <property type="entry name" value="ZINC_FINGER_C2H2_1"/>
    <property type="match status" value="7"/>
</dbReference>
<feature type="domain" description="C2H2-type" evidence="9">
    <location>
        <begin position="332"/>
        <end position="360"/>
    </location>
</feature>
<dbReference type="GO" id="GO:0000978">
    <property type="term" value="F:RNA polymerase II cis-regulatory region sequence-specific DNA binding"/>
    <property type="evidence" value="ECO:0007669"/>
    <property type="project" value="TreeGrafter"/>
</dbReference>
<dbReference type="PANTHER" id="PTHR24393">
    <property type="entry name" value="ZINC FINGER PROTEIN"/>
    <property type="match status" value="1"/>
</dbReference>
<evidence type="ECO:0000256" key="1">
    <source>
        <dbReference type="ARBA" id="ARBA00004123"/>
    </source>
</evidence>
<evidence type="ECO:0000256" key="8">
    <source>
        <dbReference type="PROSITE-ProRule" id="PRU00042"/>
    </source>
</evidence>
<evidence type="ECO:0000259" key="9">
    <source>
        <dbReference type="PROSITE" id="PS50157"/>
    </source>
</evidence>
<dbReference type="GO" id="GO:0008270">
    <property type="term" value="F:zinc ion binding"/>
    <property type="evidence" value="ECO:0007669"/>
    <property type="project" value="UniProtKB-KW"/>
</dbReference>
<dbReference type="InterPro" id="IPR056438">
    <property type="entry name" value="Znf-C2H2_CTCF"/>
</dbReference>
<dbReference type="EMBL" id="VXIV02003223">
    <property type="protein sequence ID" value="KAF6019511.1"/>
    <property type="molecule type" value="Genomic_DNA"/>
</dbReference>
<protein>
    <recommendedName>
        <fullName evidence="9">C2H2-type domain-containing protein</fullName>
    </recommendedName>
</protein>
<evidence type="ECO:0000256" key="5">
    <source>
        <dbReference type="ARBA" id="ARBA00022833"/>
    </source>
</evidence>
<keyword evidence="6" id="KW-0238">DNA-binding</keyword>
<keyword evidence="2" id="KW-0479">Metal-binding</keyword>
<dbReference type="InterPro" id="IPR013087">
    <property type="entry name" value="Znf_C2H2_type"/>
</dbReference>
<feature type="domain" description="C2H2-type" evidence="9">
    <location>
        <begin position="381"/>
        <end position="408"/>
    </location>
</feature>
<feature type="domain" description="C2H2-type" evidence="9">
    <location>
        <begin position="694"/>
        <end position="721"/>
    </location>
</feature>
<dbReference type="Pfam" id="PF23611">
    <property type="entry name" value="zf-C2H2_16"/>
    <property type="match status" value="1"/>
</dbReference>
<gene>
    <name evidence="10" type="ORF">EB796_022162</name>
</gene>
<dbReference type="Pfam" id="PF13909">
    <property type="entry name" value="zf-H2C2_5"/>
    <property type="match status" value="1"/>
</dbReference>
<dbReference type="InterPro" id="IPR036236">
    <property type="entry name" value="Znf_C2H2_sf"/>
</dbReference>
<dbReference type="FunFam" id="3.30.160.60:FF:000446">
    <property type="entry name" value="Zinc finger protein"/>
    <property type="match status" value="2"/>
</dbReference>
<dbReference type="SUPFAM" id="SSF57667">
    <property type="entry name" value="beta-beta-alpha zinc fingers"/>
    <property type="match status" value="6"/>
</dbReference>
<feature type="domain" description="C2H2-type" evidence="9">
    <location>
        <begin position="665"/>
        <end position="693"/>
    </location>
</feature>
<dbReference type="PROSITE" id="PS50157">
    <property type="entry name" value="ZINC_FINGER_C2H2_2"/>
    <property type="match status" value="12"/>
</dbReference>
<keyword evidence="5" id="KW-0862">Zinc</keyword>
<evidence type="ECO:0000313" key="11">
    <source>
        <dbReference type="Proteomes" id="UP000593567"/>
    </source>
</evidence>
<evidence type="ECO:0000256" key="4">
    <source>
        <dbReference type="ARBA" id="ARBA00022771"/>
    </source>
</evidence>
<dbReference type="GO" id="GO:0005634">
    <property type="term" value="C:nucleus"/>
    <property type="evidence" value="ECO:0007669"/>
    <property type="project" value="UniProtKB-SubCell"/>
</dbReference>
<dbReference type="GO" id="GO:0001228">
    <property type="term" value="F:DNA-binding transcription activator activity, RNA polymerase II-specific"/>
    <property type="evidence" value="ECO:0007669"/>
    <property type="project" value="TreeGrafter"/>
</dbReference>
<keyword evidence="4 8" id="KW-0863">Zinc-finger</keyword>
<evidence type="ECO:0000256" key="7">
    <source>
        <dbReference type="ARBA" id="ARBA00023242"/>
    </source>
</evidence>
<evidence type="ECO:0000256" key="3">
    <source>
        <dbReference type="ARBA" id="ARBA00022737"/>
    </source>
</evidence>
<accession>A0A7J7J1F5</accession>
<evidence type="ECO:0000313" key="10">
    <source>
        <dbReference type="EMBL" id="KAF6019511.1"/>
    </source>
</evidence>
<dbReference type="Gene3D" id="3.30.160.60">
    <property type="entry name" value="Classic Zinc Finger"/>
    <property type="match status" value="10"/>
</dbReference>
<organism evidence="10 11">
    <name type="scientific">Bugula neritina</name>
    <name type="common">Brown bryozoan</name>
    <name type="synonym">Sertularia neritina</name>
    <dbReference type="NCBI Taxonomy" id="10212"/>
    <lineage>
        <taxon>Eukaryota</taxon>
        <taxon>Metazoa</taxon>
        <taxon>Spiralia</taxon>
        <taxon>Lophotrochozoa</taxon>
        <taxon>Bryozoa</taxon>
        <taxon>Gymnolaemata</taxon>
        <taxon>Cheilostomatida</taxon>
        <taxon>Flustrina</taxon>
        <taxon>Buguloidea</taxon>
        <taxon>Bugulidae</taxon>
        <taxon>Bugula</taxon>
    </lineage>
</organism>
<feature type="domain" description="C2H2-type" evidence="9">
    <location>
        <begin position="722"/>
        <end position="749"/>
    </location>
</feature>
<feature type="domain" description="C2H2-type" evidence="9">
    <location>
        <begin position="305"/>
        <end position="329"/>
    </location>
</feature>
<dbReference type="FunFam" id="3.30.160.60:FF:000100">
    <property type="entry name" value="Zinc finger 45-like"/>
    <property type="match status" value="1"/>
</dbReference>
<feature type="domain" description="C2H2-type" evidence="9">
    <location>
        <begin position="534"/>
        <end position="561"/>
    </location>
</feature>
<comment type="subcellular location">
    <subcellularLocation>
        <location evidence="1">Nucleus</location>
    </subcellularLocation>
</comment>
<dbReference type="Pfam" id="PF00096">
    <property type="entry name" value="zf-C2H2"/>
    <property type="match status" value="3"/>
</dbReference>
<dbReference type="SMART" id="SM00355">
    <property type="entry name" value="ZnF_C2H2"/>
    <property type="match status" value="17"/>
</dbReference>
<keyword evidence="7" id="KW-0539">Nucleus</keyword>
<dbReference type="AlphaFoldDB" id="A0A7J7J1F5"/>
<feature type="domain" description="C2H2-type" evidence="9">
    <location>
        <begin position="438"/>
        <end position="466"/>
    </location>
</feature>
<evidence type="ECO:0000256" key="2">
    <source>
        <dbReference type="ARBA" id="ARBA00022723"/>
    </source>
</evidence>
<dbReference type="Proteomes" id="UP000593567">
    <property type="component" value="Unassembled WGS sequence"/>
</dbReference>